<evidence type="ECO:0000256" key="2">
    <source>
        <dbReference type="ARBA" id="ARBA00005594"/>
    </source>
</evidence>
<dbReference type="InterPro" id="IPR009080">
    <property type="entry name" value="tRNAsynth_Ia_anticodon-bd"/>
</dbReference>
<proteinExistence type="inferred from homology"/>
<comment type="subcellular location">
    <subcellularLocation>
        <location evidence="1">Mitochondrion</location>
    </subcellularLocation>
</comment>
<dbReference type="Gene3D" id="1.10.10.830">
    <property type="entry name" value="Ile-tRNA synthetase CP2 domain-like"/>
    <property type="match status" value="1"/>
</dbReference>
<evidence type="ECO:0000313" key="17">
    <source>
        <dbReference type="Proteomes" id="UP001275084"/>
    </source>
</evidence>
<name>A0AAJ0H6Z7_9PEZI</name>
<comment type="similarity">
    <text evidence="2 12">Belongs to the class-I aminoacyl-tRNA synthetase family.</text>
</comment>
<dbReference type="PROSITE" id="PS00178">
    <property type="entry name" value="AA_TRNA_LIGASE_I"/>
    <property type="match status" value="1"/>
</dbReference>
<dbReference type="SUPFAM" id="SSF52374">
    <property type="entry name" value="Nucleotidylyl transferase"/>
    <property type="match status" value="1"/>
</dbReference>
<evidence type="ECO:0000256" key="8">
    <source>
        <dbReference type="ARBA" id="ARBA00023146"/>
    </source>
</evidence>
<dbReference type="Proteomes" id="UP001275084">
    <property type="component" value="Unassembled WGS sequence"/>
</dbReference>
<dbReference type="InterPro" id="IPR002300">
    <property type="entry name" value="aa-tRNA-synth_Ia"/>
</dbReference>
<evidence type="ECO:0000256" key="6">
    <source>
        <dbReference type="ARBA" id="ARBA00022840"/>
    </source>
</evidence>
<accession>A0AAJ0H6Z7</accession>
<evidence type="ECO:0000256" key="13">
    <source>
        <dbReference type="SAM" id="MobiDB-lite"/>
    </source>
</evidence>
<evidence type="ECO:0000256" key="10">
    <source>
        <dbReference type="ARBA" id="ARBA00048359"/>
    </source>
</evidence>
<evidence type="ECO:0000256" key="7">
    <source>
        <dbReference type="ARBA" id="ARBA00022917"/>
    </source>
</evidence>
<dbReference type="GO" id="GO:0006428">
    <property type="term" value="P:isoleucyl-tRNA aminoacylation"/>
    <property type="evidence" value="ECO:0007669"/>
    <property type="project" value="InterPro"/>
</dbReference>
<feature type="region of interest" description="Disordered" evidence="13">
    <location>
        <begin position="1"/>
        <end position="24"/>
    </location>
</feature>
<keyword evidence="8 12" id="KW-0030">Aminoacyl-tRNA synthetase</keyword>
<dbReference type="GO" id="GO:0004822">
    <property type="term" value="F:isoleucine-tRNA ligase activity"/>
    <property type="evidence" value="ECO:0007669"/>
    <property type="project" value="UniProtKB-EC"/>
</dbReference>
<evidence type="ECO:0000256" key="5">
    <source>
        <dbReference type="ARBA" id="ARBA00022741"/>
    </source>
</evidence>
<keyword evidence="17" id="KW-1185">Reference proteome</keyword>
<dbReference type="GO" id="GO:0032543">
    <property type="term" value="P:mitochondrial translation"/>
    <property type="evidence" value="ECO:0007669"/>
    <property type="project" value="TreeGrafter"/>
</dbReference>
<dbReference type="Gene3D" id="3.90.740.10">
    <property type="entry name" value="Valyl/Leucyl/Isoleucyl-tRNA synthetase, editing domain"/>
    <property type="match status" value="1"/>
</dbReference>
<dbReference type="Gene3D" id="1.10.730.20">
    <property type="match status" value="1"/>
</dbReference>
<dbReference type="SUPFAM" id="SSF50677">
    <property type="entry name" value="ValRS/IleRS/LeuRS editing domain"/>
    <property type="match status" value="1"/>
</dbReference>
<evidence type="ECO:0000256" key="11">
    <source>
        <dbReference type="ARBA" id="ARBA00068280"/>
    </source>
</evidence>
<dbReference type="Gene3D" id="3.40.50.620">
    <property type="entry name" value="HUPs"/>
    <property type="match status" value="2"/>
</dbReference>
<evidence type="ECO:0000256" key="9">
    <source>
        <dbReference type="ARBA" id="ARBA00032665"/>
    </source>
</evidence>
<dbReference type="InterPro" id="IPR013155">
    <property type="entry name" value="M/V/L/I-tRNA-synth_anticd-bd"/>
</dbReference>
<dbReference type="InterPro" id="IPR001412">
    <property type="entry name" value="aa-tRNA-synth_I_CS"/>
</dbReference>
<evidence type="ECO:0000259" key="14">
    <source>
        <dbReference type="Pfam" id="PF00133"/>
    </source>
</evidence>
<keyword evidence="5 12" id="KW-0547">Nucleotide-binding</keyword>
<evidence type="ECO:0000256" key="1">
    <source>
        <dbReference type="ARBA" id="ARBA00004173"/>
    </source>
</evidence>
<protein>
    <recommendedName>
        <fullName evidence="11">Isoleucine--tRNA ligase, mitochondrial</fullName>
        <ecNumber evidence="3">6.1.1.5</ecNumber>
    </recommendedName>
    <alternativeName>
        <fullName evidence="9">Isoleucyl-tRNA synthetase</fullName>
    </alternativeName>
</protein>
<dbReference type="FunFam" id="3.40.50.620:FF:000111">
    <property type="entry name" value="Mitochondrial isoleucyl-tRNA synthetase"/>
    <property type="match status" value="1"/>
</dbReference>
<comment type="caution">
    <text evidence="16">The sequence shown here is derived from an EMBL/GenBank/DDBJ whole genome shotgun (WGS) entry which is preliminary data.</text>
</comment>
<dbReference type="EC" id="6.1.1.5" evidence="3"/>
<dbReference type="InterPro" id="IPR009008">
    <property type="entry name" value="Val/Leu/Ile-tRNA-synth_edit"/>
</dbReference>
<dbReference type="EMBL" id="JAUIQD010000008">
    <property type="protein sequence ID" value="KAK3341791.1"/>
    <property type="molecule type" value="Genomic_DNA"/>
</dbReference>
<comment type="catalytic activity">
    <reaction evidence="10">
        <text>tRNA(Ile) + L-isoleucine + ATP = L-isoleucyl-tRNA(Ile) + AMP + diphosphate</text>
        <dbReference type="Rhea" id="RHEA:11060"/>
        <dbReference type="Rhea" id="RHEA-COMP:9666"/>
        <dbReference type="Rhea" id="RHEA-COMP:9695"/>
        <dbReference type="ChEBI" id="CHEBI:30616"/>
        <dbReference type="ChEBI" id="CHEBI:33019"/>
        <dbReference type="ChEBI" id="CHEBI:58045"/>
        <dbReference type="ChEBI" id="CHEBI:78442"/>
        <dbReference type="ChEBI" id="CHEBI:78528"/>
        <dbReference type="ChEBI" id="CHEBI:456215"/>
        <dbReference type="EC" id="6.1.1.5"/>
    </reaction>
</comment>
<evidence type="ECO:0000259" key="15">
    <source>
        <dbReference type="Pfam" id="PF08264"/>
    </source>
</evidence>
<dbReference type="AlphaFoldDB" id="A0AAJ0H6Z7"/>
<dbReference type="GO" id="GO:0005739">
    <property type="term" value="C:mitochondrion"/>
    <property type="evidence" value="ECO:0007669"/>
    <property type="project" value="UniProtKB-SubCell"/>
</dbReference>
<keyword evidence="4 12" id="KW-0436">Ligase</keyword>
<dbReference type="GO" id="GO:0005524">
    <property type="term" value="F:ATP binding"/>
    <property type="evidence" value="ECO:0007669"/>
    <property type="project" value="UniProtKB-KW"/>
</dbReference>
<dbReference type="PANTHER" id="PTHR42765:SF1">
    <property type="entry name" value="ISOLEUCINE--TRNA LIGASE, MITOCHONDRIAL"/>
    <property type="match status" value="1"/>
</dbReference>
<dbReference type="InterPro" id="IPR002301">
    <property type="entry name" value="Ile-tRNA-ligase"/>
</dbReference>
<feature type="domain" description="Methionyl/Valyl/Leucyl/Isoleucyl-tRNA synthetase anticodon-binding" evidence="15">
    <location>
        <begin position="712"/>
        <end position="806"/>
    </location>
</feature>
<reference evidence="16" key="1">
    <citation type="journal article" date="2023" name="Mol. Phylogenet. Evol.">
        <title>Genome-scale phylogeny and comparative genomics of the fungal order Sordariales.</title>
        <authorList>
            <person name="Hensen N."/>
            <person name="Bonometti L."/>
            <person name="Westerberg I."/>
            <person name="Brannstrom I.O."/>
            <person name="Guillou S."/>
            <person name="Cros-Aarteil S."/>
            <person name="Calhoun S."/>
            <person name="Haridas S."/>
            <person name="Kuo A."/>
            <person name="Mondo S."/>
            <person name="Pangilinan J."/>
            <person name="Riley R."/>
            <person name="LaButti K."/>
            <person name="Andreopoulos B."/>
            <person name="Lipzen A."/>
            <person name="Chen C."/>
            <person name="Yan M."/>
            <person name="Daum C."/>
            <person name="Ng V."/>
            <person name="Clum A."/>
            <person name="Steindorff A."/>
            <person name="Ohm R.A."/>
            <person name="Martin F."/>
            <person name="Silar P."/>
            <person name="Natvig D.O."/>
            <person name="Lalanne C."/>
            <person name="Gautier V."/>
            <person name="Ament-Velasquez S.L."/>
            <person name="Kruys A."/>
            <person name="Hutchinson M.I."/>
            <person name="Powell A.J."/>
            <person name="Barry K."/>
            <person name="Miller A.N."/>
            <person name="Grigoriev I.V."/>
            <person name="Debuchy R."/>
            <person name="Gladieux P."/>
            <person name="Hiltunen Thoren M."/>
            <person name="Johannesson H."/>
        </authorList>
    </citation>
    <scope>NUCLEOTIDE SEQUENCE</scope>
    <source>
        <strain evidence="16">CBS 955.72</strain>
    </source>
</reference>
<reference evidence="16" key="2">
    <citation type="submission" date="2023-06" db="EMBL/GenBank/DDBJ databases">
        <authorList>
            <consortium name="Lawrence Berkeley National Laboratory"/>
            <person name="Haridas S."/>
            <person name="Hensen N."/>
            <person name="Bonometti L."/>
            <person name="Westerberg I."/>
            <person name="Brannstrom I.O."/>
            <person name="Guillou S."/>
            <person name="Cros-Aarteil S."/>
            <person name="Calhoun S."/>
            <person name="Kuo A."/>
            <person name="Mondo S."/>
            <person name="Pangilinan J."/>
            <person name="Riley R."/>
            <person name="Labutti K."/>
            <person name="Andreopoulos B."/>
            <person name="Lipzen A."/>
            <person name="Chen C."/>
            <person name="Yanf M."/>
            <person name="Daum C."/>
            <person name="Ng V."/>
            <person name="Clum A."/>
            <person name="Steindorff A."/>
            <person name="Ohm R."/>
            <person name="Martin F."/>
            <person name="Silar P."/>
            <person name="Natvig D."/>
            <person name="Lalanne C."/>
            <person name="Gautier V."/>
            <person name="Ament-Velasquez S.L."/>
            <person name="Kruys A."/>
            <person name="Hutchinson M.I."/>
            <person name="Powell A.J."/>
            <person name="Barry K."/>
            <person name="Miller A.N."/>
            <person name="Grigoriev I.V."/>
            <person name="Debuchy R."/>
            <person name="Gladieux P."/>
            <person name="Thoren M.H."/>
            <person name="Johannesson H."/>
        </authorList>
    </citation>
    <scope>NUCLEOTIDE SEQUENCE</scope>
    <source>
        <strain evidence="16">CBS 955.72</strain>
    </source>
</reference>
<dbReference type="CDD" id="cd07960">
    <property type="entry name" value="Anticodon_Ia_Ile_BEm"/>
    <property type="match status" value="1"/>
</dbReference>
<evidence type="ECO:0000256" key="12">
    <source>
        <dbReference type="RuleBase" id="RU363035"/>
    </source>
</evidence>
<evidence type="ECO:0000313" key="16">
    <source>
        <dbReference type="EMBL" id="KAK3341791.1"/>
    </source>
</evidence>
<dbReference type="InterPro" id="IPR050081">
    <property type="entry name" value="Ile-tRNA_ligase"/>
</dbReference>
<evidence type="ECO:0000256" key="3">
    <source>
        <dbReference type="ARBA" id="ARBA00013165"/>
    </source>
</evidence>
<dbReference type="Pfam" id="PF00133">
    <property type="entry name" value="tRNA-synt_1"/>
    <property type="match status" value="1"/>
</dbReference>
<gene>
    <name evidence="16" type="ORF">B0T25DRAFT_353734</name>
</gene>
<dbReference type="InterPro" id="IPR014729">
    <property type="entry name" value="Rossmann-like_a/b/a_fold"/>
</dbReference>
<keyword evidence="6 12" id="KW-0067">ATP-binding</keyword>
<dbReference type="NCBIfam" id="TIGR00392">
    <property type="entry name" value="ileS"/>
    <property type="match status" value="1"/>
</dbReference>
<feature type="domain" description="Aminoacyl-tRNA synthetase class Ia" evidence="14">
    <location>
        <begin position="33"/>
        <end position="669"/>
    </location>
</feature>
<organism evidence="16 17">
    <name type="scientific">Lasiosphaeria hispida</name>
    <dbReference type="NCBI Taxonomy" id="260671"/>
    <lineage>
        <taxon>Eukaryota</taxon>
        <taxon>Fungi</taxon>
        <taxon>Dikarya</taxon>
        <taxon>Ascomycota</taxon>
        <taxon>Pezizomycotina</taxon>
        <taxon>Sordariomycetes</taxon>
        <taxon>Sordariomycetidae</taxon>
        <taxon>Sordariales</taxon>
        <taxon>Lasiosphaeriaceae</taxon>
        <taxon>Lasiosphaeria</taxon>
    </lineage>
</organism>
<dbReference type="GO" id="GO:0002161">
    <property type="term" value="F:aminoacyl-tRNA deacylase activity"/>
    <property type="evidence" value="ECO:0007669"/>
    <property type="project" value="InterPro"/>
</dbReference>
<evidence type="ECO:0000256" key="4">
    <source>
        <dbReference type="ARBA" id="ARBA00022598"/>
    </source>
</evidence>
<dbReference type="PRINTS" id="PR00984">
    <property type="entry name" value="TRNASYNTHILE"/>
</dbReference>
<dbReference type="PANTHER" id="PTHR42765">
    <property type="entry name" value="SOLEUCYL-TRNA SYNTHETASE"/>
    <property type="match status" value="1"/>
</dbReference>
<sequence>MSKNWASTLRLPKSTFPPRPLPQHRDQYIKRSADDFYKWQATHRPADDTFVLHDGPPYANGSLHAGHALNKILKDIIIRVKVQQGRQVSYIPGWDCHGLPIELKAVSAAEGKHMTAGAIRAAARDLASKTVVEQMQSFRTYGVMADWDQRWTTMDMDFEIKQLRLFQQMAGRGLIYRKYKPVYWSPSSGTALAEAELEYNEDHLSRAAYVRFPITSGYSQLPGMEGFSGQLFALIWTTTPWTLPANKAIAVREDLTYHIIRTGDDAILVAEGCLDRLAQLLVGEGNTAEILGTVQGSQLTQLQYTNALRGRAASSQPIIHAPFVTADSGSGLVHCAPGHGFDDYVACSALGIPVSAPVDNDGLFTDEAYPDDPERLRGISVLQNGGATVLGLLGHDVLNVHEYHHKYPYDWRTKQPIIIRATAQWFADVDSIKEPALKALDEVHFVPEAGKKRLEAFVKGRSEWCISRQRAWGVPIPALYDTSGNAVMTEETIEHIISVIQKRGTDAWWTDDKYDPVWIPASLGSPVEYTRGRDTMDVWFDSGSSWTQLDRQADLYLEGSDQHRGWFQSSLLTRVAAMVGQPPSTGMTSLGLAPFKTLITHGFTLDKDGKKMSKSMGNIISADQVMDGSLLLPLKVKKKGGNAPVVRDALGPDALRLWVAGSDYTRDIVLGEPVLKAIHQSLIKYRTTIKMLIGSMHESARSTPLTALDHIAIIQLKDVMAEVAMAYDKHEFNKVSNSLNRWIANDLSAFYLEALKDRLYCADGGGVLEAIFLGFLRMLTPVTPVLVEEAWEYRPEWLQRDASVVHPLKQLYSSPVIDPSRLTYDETALRAAIPILTSAHTAIKAASEPARASKVLGSSLQCTVVLEVPGGEALKSLEAYADELEAMFVVSSVEINAAIPAECAWKYSEVFEVGGVKCTAWVLPPRQDKCPRCWRYVALKEDALCGRCEEVVGEGVD</sequence>
<dbReference type="Pfam" id="PF08264">
    <property type="entry name" value="Anticodon_1"/>
    <property type="match status" value="1"/>
</dbReference>
<dbReference type="GO" id="GO:0000049">
    <property type="term" value="F:tRNA binding"/>
    <property type="evidence" value="ECO:0007669"/>
    <property type="project" value="InterPro"/>
</dbReference>
<dbReference type="InterPro" id="IPR033708">
    <property type="entry name" value="Anticodon_Ile_BEm"/>
</dbReference>
<keyword evidence="7 12" id="KW-0648">Protein biosynthesis</keyword>
<dbReference type="SUPFAM" id="SSF47323">
    <property type="entry name" value="Anticodon-binding domain of a subclass of class I aminoacyl-tRNA synthetases"/>
    <property type="match status" value="1"/>
</dbReference>